<reference evidence="2" key="1">
    <citation type="submission" date="2023-07" db="EMBL/GenBank/DDBJ databases">
        <title>Sorghum-associated microbial communities from plants grown in Nebraska, USA.</title>
        <authorList>
            <person name="Schachtman D."/>
        </authorList>
    </citation>
    <scope>NUCLEOTIDE SEQUENCE</scope>
    <source>
        <strain evidence="2">BE330</strain>
    </source>
</reference>
<dbReference type="AlphaFoldDB" id="A0AAE3XC90"/>
<evidence type="ECO:0008006" key="4">
    <source>
        <dbReference type="Google" id="ProtNLM"/>
    </source>
</evidence>
<dbReference type="RefSeq" id="WP_309851649.1">
    <property type="nucleotide sequence ID" value="NZ_JAVDQJ010000002.1"/>
</dbReference>
<feature type="chain" id="PRO_5041915138" description="Lipoprotein" evidence="1">
    <location>
        <begin position="22"/>
        <end position="157"/>
    </location>
</feature>
<organism evidence="2 3">
    <name type="scientific">Deinococcus soli</name>
    <name type="common">ex Cha et al. 2016</name>
    <dbReference type="NCBI Taxonomy" id="1309411"/>
    <lineage>
        <taxon>Bacteria</taxon>
        <taxon>Thermotogati</taxon>
        <taxon>Deinococcota</taxon>
        <taxon>Deinococci</taxon>
        <taxon>Deinococcales</taxon>
        <taxon>Deinococcaceae</taxon>
        <taxon>Deinococcus</taxon>
    </lineage>
</organism>
<protein>
    <recommendedName>
        <fullName evidence="4">Lipoprotein</fullName>
    </recommendedName>
</protein>
<dbReference type="Proteomes" id="UP001185331">
    <property type="component" value="Unassembled WGS sequence"/>
</dbReference>
<evidence type="ECO:0000256" key="1">
    <source>
        <dbReference type="SAM" id="SignalP"/>
    </source>
</evidence>
<comment type="caution">
    <text evidence="2">The sequence shown here is derived from an EMBL/GenBank/DDBJ whole genome shotgun (WGS) entry which is preliminary data.</text>
</comment>
<keyword evidence="1" id="KW-0732">Signal</keyword>
<dbReference type="PROSITE" id="PS51257">
    <property type="entry name" value="PROKAR_LIPOPROTEIN"/>
    <property type="match status" value="1"/>
</dbReference>
<sequence>MRPVHLLLPLLLLTACKPGGAARDGAGGEDLVARTLFTATGSFDAQADSRERIGGGLRRATWTSRPPLDAAGVVVQYDSDARPLSWRLDIRSPRFTAQDLAGPDAQAVTTTQGEALHPAAGSRLADTLILTTTQGLRVVTRGYATQEDAALLPAFRR</sequence>
<evidence type="ECO:0000313" key="3">
    <source>
        <dbReference type="Proteomes" id="UP001185331"/>
    </source>
</evidence>
<dbReference type="EMBL" id="JAVDQK010000001">
    <property type="protein sequence ID" value="MDR6217093.1"/>
    <property type="molecule type" value="Genomic_DNA"/>
</dbReference>
<gene>
    <name evidence="2" type="ORF">J2Y00_000642</name>
</gene>
<accession>A0AAE3XC90</accession>
<name>A0AAE3XC90_9DEIO</name>
<proteinExistence type="predicted"/>
<evidence type="ECO:0000313" key="2">
    <source>
        <dbReference type="EMBL" id="MDR6217093.1"/>
    </source>
</evidence>
<feature type="signal peptide" evidence="1">
    <location>
        <begin position="1"/>
        <end position="21"/>
    </location>
</feature>